<sequence length="41" mass="4587">MEFVFVGNTSFCVISPYTAPPSGALMCSKLAFFSPFIFYLR</sequence>
<dbReference type="EMBL" id="GBXM01023905">
    <property type="protein sequence ID" value="JAH84672.1"/>
    <property type="molecule type" value="Transcribed_RNA"/>
</dbReference>
<reference evidence="1" key="1">
    <citation type="submission" date="2014-11" db="EMBL/GenBank/DDBJ databases">
        <authorList>
            <person name="Amaro Gonzalez C."/>
        </authorList>
    </citation>
    <scope>NUCLEOTIDE SEQUENCE</scope>
</reference>
<proteinExistence type="predicted"/>
<protein>
    <submittedName>
        <fullName evidence="1">Uncharacterized protein</fullName>
    </submittedName>
</protein>
<dbReference type="AlphaFoldDB" id="A0A0E9W2T5"/>
<name>A0A0E9W2T5_ANGAN</name>
<evidence type="ECO:0000313" key="1">
    <source>
        <dbReference type="EMBL" id="JAH84672.1"/>
    </source>
</evidence>
<accession>A0A0E9W2T5</accession>
<reference evidence="1" key="2">
    <citation type="journal article" date="2015" name="Fish Shellfish Immunol.">
        <title>Early steps in the European eel (Anguilla anguilla)-Vibrio vulnificus interaction in the gills: Role of the RtxA13 toxin.</title>
        <authorList>
            <person name="Callol A."/>
            <person name="Pajuelo D."/>
            <person name="Ebbesson L."/>
            <person name="Teles M."/>
            <person name="MacKenzie S."/>
            <person name="Amaro C."/>
        </authorList>
    </citation>
    <scope>NUCLEOTIDE SEQUENCE</scope>
</reference>
<organism evidence="1">
    <name type="scientific">Anguilla anguilla</name>
    <name type="common">European freshwater eel</name>
    <name type="synonym">Muraena anguilla</name>
    <dbReference type="NCBI Taxonomy" id="7936"/>
    <lineage>
        <taxon>Eukaryota</taxon>
        <taxon>Metazoa</taxon>
        <taxon>Chordata</taxon>
        <taxon>Craniata</taxon>
        <taxon>Vertebrata</taxon>
        <taxon>Euteleostomi</taxon>
        <taxon>Actinopterygii</taxon>
        <taxon>Neopterygii</taxon>
        <taxon>Teleostei</taxon>
        <taxon>Anguilliformes</taxon>
        <taxon>Anguillidae</taxon>
        <taxon>Anguilla</taxon>
    </lineage>
</organism>